<dbReference type="InterPro" id="IPR014016">
    <property type="entry name" value="UvrD-like_ATP-bd"/>
</dbReference>
<dbReference type="Gene3D" id="1.10.10.160">
    <property type="match status" value="1"/>
</dbReference>
<feature type="binding site" evidence="11">
    <location>
        <begin position="26"/>
        <end position="33"/>
    </location>
    <ligand>
        <name>ATP</name>
        <dbReference type="ChEBI" id="CHEBI:30616"/>
    </ligand>
</feature>
<feature type="domain" description="UvrD-like helicase ATP-binding" evidence="12">
    <location>
        <begin position="5"/>
        <end position="287"/>
    </location>
</feature>
<dbReference type="SUPFAM" id="SSF52540">
    <property type="entry name" value="P-loop containing nucleoside triphosphate hydrolases"/>
    <property type="match status" value="1"/>
</dbReference>
<gene>
    <name evidence="14" type="ORF">COW88_02235</name>
</gene>
<dbReference type="EC" id="5.6.2.4" evidence="9"/>
<reference evidence="14 15" key="1">
    <citation type="submission" date="2017-09" db="EMBL/GenBank/DDBJ databases">
        <title>Depth-based differentiation of microbial function through sediment-hosted aquifers and enrichment of novel symbionts in the deep terrestrial subsurface.</title>
        <authorList>
            <person name="Probst A.J."/>
            <person name="Ladd B."/>
            <person name="Jarett J.K."/>
            <person name="Geller-Mcgrath D.E."/>
            <person name="Sieber C.M."/>
            <person name="Emerson J.B."/>
            <person name="Anantharaman K."/>
            <person name="Thomas B.C."/>
            <person name="Malmstrom R."/>
            <person name="Stieglmeier M."/>
            <person name="Klingl A."/>
            <person name="Woyke T."/>
            <person name="Ryan C.M."/>
            <person name="Banfield J.F."/>
        </authorList>
    </citation>
    <scope>NUCLEOTIDE SEQUENCE [LARGE SCALE GENOMIC DNA]</scope>
    <source>
        <strain evidence="14">CG22_combo_CG10-13_8_21_14_all_47_15</strain>
    </source>
</reference>
<dbReference type="PANTHER" id="PTHR11070:SF2">
    <property type="entry name" value="ATP-DEPENDENT DNA HELICASE SRS2"/>
    <property type="match status" value="1"/>
</dbReference>
<evidence type="ECO:0000256" key="3">
    <source>
        <dbReference type="ARBA" id="ARBA00022801"/>
    </source>
</evidence>
<evidence type="ECO:0000256" key="8">
    <source>
        <dbReference type="ARBA" id="ARBA00034617"/>
    </source>
</evidence>
<proteinExistence type="inferred from homology"/>
<dbReference type="PROSITE" id="PS51217">
    <property type="entry name" value="UVRD_HELICASE_CTER"/>
    <property type="match status" value="1"/>
</dbReference>
<keyword evidence="4 11" id="KW-0347">Helicase</keyword>
<evidence type="ECO:0000256" key="6">
    <source>
        <dbReference type="ARBA" id="ARBA00023125"/>
    </source>
</evidence>
<keyword evidence="3 11" id="KW-0378">Hydrolase</keyword>
<comment type="caution">
    <text evidence="14">The sequence shown here is derived from an EMBL/GenBank/DDBJ whole genome shotgun (WGS) entry which is preliminary data.</text>
</comment>
<name>A0A2H0CU50_9BACT</name>
<dbReference type="GO" id="GO:0005524">
    <property type="term" value="F:ATP binding"/>
    <property type="evidence" value="ECO:0007669"/>
    <property type="project" value="UniProtKB-UniRule"/>
</dbReference>
<protein>
    <recommendedName>
        <fullName evidence="9">DNA 3'-5' helicase</fullName>
        <ecNumber evidence="9">5.6.2.4</ecNumber>
    </recommendedName>
</protein>
<evidence type="ECO:0000256" key="10">
    <source>
        <dbReference type="ARBA" id="ARBA00048988"/>
    </source>
</evidence>
<dbReference type="Pfam" id="PF00580">
    <property type="entry name" value="UvrD-helicase"/>
    <property type="match status" value="1"/>
</dbReference>
<comment type="similarity">
    <text evidence="1">Belongs to the helicase family. UvrD subfamily.</text>
</comment>
<dbReference type="GO" id="GO:0033202">
    <property type="term" value="C:DNA helicase complex"/>
    <property type="evidence" value="ECO:0007669"/>
    <property type="project" value="TreeGrafter"/>
</dbReference>
<dbReference type="CDD" id="cd18807">
    <property type="entry name" value="SF1_C_UvrD"/>
    <property type="match status" value="1"/>
</dbReference>
<evidence type="ECO:0000259" key="13">
    <source>
        <dbReference type="PROSITE" id="PS51217"/>
    </source>
</evidence>
<keyword evidence="5 11" id="KW-0067">ATP-binding</keyword>
<evidence type="ECO:0000313" key="14">
    <source>
        <dbReference type="EMBL" id="PIP73414.1"/>
    </source>
</evidence>
<dbReference type="InterPro" id="IPR013986">
    <property type="entry name" value="DExx_box_DNA_helicase_dom_sf"/>
</dbReference>
<sequence>MAHESELNEAQKKAVLHTEGPLLIIAGAGAGKTKTIVHRILYLIEQGVAPGAILAITFTNKAAREMRERVFLARAGARETESGPLVATFHALSVRILRESGRFVGVPKHFSIFDDTDSLAAVKTAIKEVGLDLKQFEPRRMKNAISRQKGDGVSLAVYQAEADNDYFPRQVARVWEVYDAALTKESALDFDDLLLKTHELLRDHREVRNTYHDRFMYIHIDEYQDTNVLQYNLSRLLAGERKNICVVGDLDQSIYSWRGADFRNILNFEKDYPDAPVVLLEENYRSTKTILAAANDVIKKNIERKEKNLYTNNKEGERIGLYEAFDEVDESRFIAEKIIELRDNGVKPDDIAILYRANFQSRALEEAMLSAHIPYQVLGVRFFERKEIKDILSYLRAAVNPQSITDLKRIINVPPRGIGKVSFAKIASGRADELPAKMRERFTALKTLLADIRARISEKQPSEAIRETVRLTGLEDTLKGGTDDERERLENIHELATLAVKYDALPPEEGIAALLSDAALASDQDSLDERTDKRNGVKLMTVHAAKGLEFEHVFVTGLEQDLFPHVNLGSPELDQAQREEERRLFYVALTRAKEKLHLSYAGLRTIFGSKQVNLPSEFLHDIDTAYLELEVPDAPPIERLKTIYFD</sequence>
<evidence type="ECO:0000256" key="4">
    <source>
        <dbReference type="ARBA" id="ARBA00022806"/>
    </source>
</evidence>
<dbReference type="Gene3D" id="1.10.486.10">
    <property type="entry name" value="PCRA, domain 4"/>
    <property type="match status" value="1"/>
</dbReference>
<dbReference type="GO" id="GO:0003677">
    <property type="term" value="F:DNA binding"/>
    <property type="evidence" value="ECO:0007669"/>
    <property type="project" value="UniProtKB-KW"/>
</dbReference>
<evidence type="ECO:0000256" key="2">
    <source>
        <dbReference type="ARBA" id="ARBA00022741"/>
    </source>
</evidence>
<evidence type="ECO:0000256" key="9">
    <source>
        <dbReference type="ARBA" id="ARBA00034808"/>
    </source>
</evidence>
<dbReference type="Pfam" id="PF13361">
    <property type="entry name" value="UvrD_C"/>
    <property type="match status" value="1"/>
</dbReference>
<dbReference type="GO" id="GO:0043138">
    <property type="term" value="F:3'-5' DNA helicase activity"/>
    <property type="evidence" value="ECO:0007669"/>
    <property type="project" value="UniProtKB-EC"/>
</dbReference>
<dbReference type="PANTHER" id="PTHR11070">
    <property type="entry name" value="UVRD / RECB / PCRA DNA HELICASE FAMILY MEMBER"/>
    <property type="match status" value="1"/>
</dbReference>
<dbReference type="GO" id="GO:0016887">
    <property type="term" value="F:ATP hydrolysis activity"/>
    <property type="evidence" value="ECO:0007669"/>
    <property type="project" value="RHEA"/>
</dbReference>
<dbReference type="InterPro" id="IPR000212">
    <property type="entry name" value="DNA_helicase_UvrD/REP"/>
</dbReference>
<dbReference type="InterPro" id="IPR014017">
    <property type="entry name" value="DNA_helicase_UvrD-like_C"/>
</dbReference>
<comment type="catalytic activity">
    <reaction evidence="8">
        <text>Couples ATP hydrolysis with the unwinding of duplex DNA by translocating in the 3'-5' direction.</text>
        <dbReference type="EC" id="5.6.2.4"/>
    </reaction>
</comment>
<evidence type="ECO:0000313" key="15">
    <source>
        <dbReference type="Proteomes" id="UP000230638"/>
    </source>
</evidence>
<dbReference type="GO" id="GO:0005829">
    <property type="term" value="C:cytosol"/>
    <property type="evidence" value="ECO:0007669"/>
    <property type="project" value="TreeGrafter"/>
</dbReference>
<evidence type="ECO:0000256" key="7">
    <source>
        <dbReference type="ARBA" id="ARBA00023235"/>
    </source>
</evidence>
<organism evidence="14 15">
    <name type="scientific">Candidatus Lloydbacteria bacterium CG22_combo_CG10-13_8_21_14_all_47_15</name>
    <dbReference type="NCBI Taxonomy" id="1974635"/>
    <lineage>
        <taxon>Bacteria</taxon>
        <taxon>Candidatus Lloydiibacteriota</taxon>
    </lineage>
</organism>
<dbReference type="InterPro" id="IPR027417">
    <property type="entry name" value="P-loop_NTPase"/>
</dbReference>
<feature type="domain" description="UvrD-like helicase C-terminal" evidence="13">
    <location>
        <begin position="288"/>
        <end position="547"/>
    </location>
</feature>
<keyword evidence="2 11" id="KW-0547">Nucleotide-binding</keyword>
<dbReference type="Gene3D" id="3.40.50.300">
    <property type="entry name" value="P-loop containing nucleotide triphosphate hydrolases"/>
    <property type="match status" value="2"/>
</dbReference>
<accession>A0A2H0CU50</accession>
<dbReference type="PROSITE" id="PS51198">
    <property type="entry name" value="UVRD_HELICASE_ATP_BIND"/>
    <property type="match status" value="1"/>
</dbReference>
<evidence type="ECO:0000256" key="5">
    <source>
        <dbReference type="ARBA" id="ARBA00022840"/>
    </source>
</evidence>
<dbReference type="Proteomes" id="UP000230638">
    <property type="component" value="Unassembled WGS sequence"/>
</dbReference>
<dbReference type="AlphaFoldDB" id="A0A2H0CU50"/>
<comment type="catalytic activity">
    <reaction evidence="10">
        <text>ATP + H2O = ADP + phosphate + H(+)</text>
        <dbReference type="Rhea" id="RHEA:13065"/>
        <dbReference type="ChEBI" id="CHEBI:15377"/>
        <dbReference type="ChEBI" id="CHEBI:15378"/>
        <dbReference type="ChEBI" id="CHEBI:30616"/>
        <dbReference type="ChEBI" id="CHEBI:43474"/>
        <dbReference type="ChEBI" id="CHEBI:456216"/>
        <dbReference type="EC" id="5.6.2.4"/>
    </reaction>
</comment>
<dbReference type="EMBL" id="PCTL01000021">
    <property type="protein sequence ID" value="PIP73414.1"/>
    <property type="molecule type" value="Genomic_DNA"/>
</dbReference>
<keyword evidence="6" id="KW-0238">DNA-binding</keyword>
<dbReference type="CDD" id="cd17932">
    <property type="entry name" value="DEXQc_UvrD"/>
    <property type="match status" value="1"/>
</dbReference>
<evidence type="ECO:0000259" key="12">
    <source>
        <dbReference type="PROSITE" id="PS51198"/>
    </source>
</evidence>
<keyword evidence="7" id="KW-0413">Isomerase</keyword>
<evidence type="ECO:0000256" key="11">
    <source>
        <dbReference type="PROSITE-ProRule" id="PRU00560"/>
    </source>
</evidence>
<dbReference type="GO" id="GO:0000725">
    <property type="term" value="P:recombinational repair"/>
    <property type="evidence" value="ECO:0007669"/>
    <property type="project" value="TreeGrafter"/>
</dbReference>
<evidence type="ECO:0000256" key="1">
    <source>
        <dbReference type="ARBA" id="ARBA00009922"/>
    </source>
</evidence>